<dbReference type="VEuPathDB" id="FungiDB:DFL_008728"/>
<sequence>MAAPLEKTATDMSGCYVMNRELSGDTDLILSYQNIGWVTRKTLGRVPVTITITQTKEAIQIDSVAAGFITTNETIKLDDKPHPISHKVWGEITSKAKMIKVGDIDDETLKEGWVGEDVAEVTSESEVNKWKATQIWGFQDVEVKGEKQRRYFRRIRLEHKKGIEYCHTCYDYSPIA</sequence>
<dbReference type="PANTHER" id="PTHR38115">
    <property type="entry name" value="LIPOCALIN-LIKE DOMAIN-CONTAINING PROTEIN"/>
    <property type="match status" value="1"/>
</dbReference>
<gene>
    <name evidence="1" type="ORF">DFL_008728</name>
</gene>
<evidence type="ECO:0000313" key="2">
    <source>
        <dbReference type="Proteomes" id="UP000283090"/>
    </source>
</evidence>
<dbReference type="OrthoDB" id="425354at2759"/>
<evidence type="ECO:0000313" key="1">
    <source>
        <dbReference type="EMBL" id="RVD80841.1"/>
    </source>
</evidence>
<dbReference type="RefSeq" id="XP_067486385.1">
    <property type="nucleotide sequence ID" value="XM_067638503.1"/>
</dbReference>
<name>A0A436ZPK9_ARTFL</name>
<comment type="caution">
    <text evidence="1">The sequence shown here is derived from an EMBL/GenBank/DDBJ whole genome shotgun (WGS) entry which is preliminary data.</text>
</comment>
<accession>A0A436ZPK9</accession>
<reference evidence="1 2" key="1">
    <citation type="submission" date="2019-01" db="EMBL/GenBank/DDBJ databases">
        <title>Intercellular communication is required for trap formation in the nematode-trapping fungus Duddingtonia flagrans.</title>
        <authorList>
            <person name="Youssar L."/>
            <person name="Wernet V."/>
            <person name="Hensel N."/>
            <person name="Hildebrandt H.-G."/>
            <person name="Fischer R."/>
        </authorList>
    </citation>
    <scope>NUCLEOTIDE SEQUENCE [LARGE SCALE GENOMIC DNA]</scope>
    <source>
        <strain evidence="1 2">CBS H-5679</strain>
    </source>
</reference>
<proteinExistence type="predicted"/>
<dbReference type="InterPro" id="IPR053037">
    <property type="entry name" value="Pericyclase_pydY-like"/>
</dbReference>
<dbReference type="Proteomes" id="UP000283090">
    <property type="component" value="Unassembled WGS sequence"/>
</dbReference>
<protein>
    <submittedName>
        <fullName evidence="1">Uncharacterized protein</fullName>
    </submittedName>
</protein>
<dbReference type="PANTHER" id="PTHR38115:SF1">
    <property type="entry name" value="LIPOCALIN-LIKE DOMAIN-CONTAINING PROTEIN"/>
    <property type="match status" value="1"/>
</dbReference>
<dbReference type="AlphaFoldDB" id="A0A436ZPK9"/>
<dbReference type="GeneID" id="93591039"/>
<organism evidence="1 2">
    <name type="scientific">Arthrobotrys flagrans</name>
    <name type="common">Nematode-trapping fungus</name>
    <name type="synonym">Trichothecium flagrans</name>
    <dbReference type="NCBI Taxonomy" id="97331"/>
    <lineage>
        <taxon>Eukaryota</taxon>
        <taxon>Fungi</taxon>
        <taxon>Dikarya</taxon>
        <taxon>Ascomycota</taxon>
        <taxon>Pezizomycotina</taxon>
        <taxon>Orbiliomycetes</taxon>
        <taxon>Orbiliales</taxon>
        <taxon>Orbiliaceae</taxon>
        <taxon>Arthrobotrys</taxon>
    </lineage>
</organism>
<keyword evidence="2" id="KW-1185">Reference proteome</keyword>
<dbReference type="EMBL" id="SAEB01000012">
    <property type="protein sequence ID" value="RVD80841.1"/>
    <property type="molecule type" value="Genomic_DNA"/>
</dbReference>